<reference evidence="8 9" key="1">
    <citation type="journal article" date="2010" name="J. Bacteriol.">
        <title>Genome sequence of the oligotrophic marine Gammaproteobacterium HTCC2143, isolated from the Oregon Coast.</title>
        <authorList>
            <person name="Oh H.M."/>
            <person name="Kang I."/>
            <person name="Ferriera S."/>
            <person name="Giovannoni S.J."/>
            <person name="Cho J.C."/>
        </authorList>
    </citation>
    <scope>NUCLEOTIDE SEQUENCE [LARGE SCALE GENOMIC DNA]</scope>
    <source>
        <strain evidence="8 9">HTCC2143</strain>
    </source>
</reference>
<dbReference type="GO" id="GO:0019305">
    <property type="term" value="P:dTDP-rhamnose biosynthetic process"/>
    <property type="evidence" value="ECO:0007669"/>
    <property type="project" value="UniProtKB-UniPathway"/>
</dbReference>
<dbReference type="SUPFAM" id="SSF51735">
    <property type="entry name" value="NAD(P)-binding Rossmann-fold domains"/>
    <property type="match status" value="1"/>
</dbReference>
<dbReference type="UniPathway" id="UPA00281"/>
<dbReference type="Pfam" id="PF04321">
    <property type="entry name" value="RmlD_sub_bind"/>
    <property type="match status" value="1"/>
</dbReference>
<proteinExistence type="inferred from homology"/>
<dbReference type="UniPathway" id="UPA00124"/>
<dbReference type="InterPro" id="IPR005913">
    <property type="entry name" value="dTDP_dehydrorham_reduct"/>
</dbReference>
<dbReference type="PANTHER" id="PTHR10491">
    <property type="entry name" value="DTDP-4-DEHYDRORHAMNOSE REDUCTASE"/>
    <property type="match status" value="1"/>
</dbReference>
<evidence type="ECO:0000256" key="5">
    <source>
        <dbReference type="ARBA" id="ARBA00048200"/>
    </source>
</evidence>
<dbReference type="InterPro" id="IPR036291">
    <property type="entry name" value="NAD(P)-bd_dom_sf"/>
</dbReference>
<dbReference type="GO" id="GO:0009243">
    <property type="term" value="P:O antigen biosynthetic process"/>
    <property type="evidence" value="ECO:0007669"/>
    <property type="project" value="UniProtKB-UniPathway"/>
</dbReference>
<dbReference type="Proteomes" id="UP000004931">
    <property type="component" value="Unassembled WGS sequence"/>
</dbReference>
<comment type="caution">
    <text evidence="8">The sequence shown here is derived from an EMBL/GenBank/DDBJ whole genome shotgun (WGS) entry which is preliminary data.</text>
</comment>
<evidence type="ECO:0000256" key="4">
    <source>
        <dbReference type="ARBA" id="ARBA00017099"/>
    </source>
</evidence>
<dbReference type="Gene3D" id="3.40.50.720">
    <property type="entry name" value="NAD(P)-binding Rossmann-like Domain"/>
    <property type="match status" value="1"/>
</dbReference>
<protein>
    <recommendedName>
        <fullName evidence="4 6">dTDP-4-dehydrorhamnose reductase</fullName>
        <ecNumber evidence="3 6">1.1.1.133</ecNumber>
    </recommendedName>
</protein>
<dbReference type="STRING" id="247633.GP2143_01345"/>
<evidence type="ECO:0000256" key="3">
    <source>
        <dbReference type="ARBA" id="ARBA00012929"/>
    </source>
</evidence>
<keyword evidence="6" id="KW-0521">NADP</keyword>
<evidence type="ECO:0000313" key="9">
    <source>
        <dbReference type="Proteomes" id="UP000004931"/>
    </source>
</evidence>
<name>A0YGK7_9GAMM</name>
<keyword evidence="9" id="KW-1185">Reference proteome</keyword>
<dbReference type="EMBL" id="AAVT01000011">
    <property type="protein sequence ID" value="EAW30048.1"/>
    <property type="molecule type" value="Genomic_DNA"/>
</dbReference>
<gene>
    <name evidence="8" type="ORF">GP2143_01345</name>
</gene>
<comment type="catalytic activity">
    <reaction evidence="5 6">
        <text>dTDP-beta-L-rhamnose + NADP(+) = dTDP-4-dehydro-beta-L-rhamnose + NADPH + H(+)</text>
        <dbReference type="Rhea" id="RHEA:21796"/>
        <dbReference type="ChEBI" id="CHEBI:15378"/>
        <dbReference type="ChEBI" id="CHEBI:57510"/>
        <dbReference type="ChEBI" id="CHEBI:57783"/>
        <dbReference type="ChEBI" id="CHEBI:58349"/>
        <dbReference type="ChEBI" id="CHEBI:62830"/>
        <dbReference type="EC" id="1.1.1.133"/>
    </reaction>
</comment>
<sequence>MKVQIIALKGQIRDALEAQLAIRGHYVAAPGNEISATPPANGWQISEDVDIVVNALTLECLQHRPDEAYLDSMVSLARACEGAHVPMIQLSTGQVFDGGSSRRFKETDMVVPASQIGAMLSRMEELLRGSCSHHIILRIGPLFSSADGNLLTELMTQFRQGDPISLSSLDNSCPMHTKDLARVISAMIDQLSCGCESWGTYHYCSSDPASSHQFAETALAVVSQYAESGPRPLMLEPSDERNTDWSRPILSSEKILNTFGIKQLPWRAFVVPTIKKIFDNNAASLSEETS</sequence>
<feature type="domain" description="RmlD-like substrate binding" evidence="7">
    <location>
        <begin position="1"/>
        <end position="276"/>
    </location>
</feature>
<evidence type="ECO:0000256" key="6">
    <source>
        <dbReference type="RuleBase" id="RU364082"/>
    </source>
</evidence>
<comment type="pathway">
    <text evidence="1 6">Carbohydrate biosynthesis; dTDP-L-rhamnose biosynthesis.</text>
</comment>
<organism evidence="8 9">
    <name type="scientific">marine gamma proteobacterium HTCC2143</name>
    <dbReference type="NCBI Taxonomy" id="247633"/>
    <lineage>
        <taxon>Bacteria</taxon>
        <taxon>Pseudomonadati</taxon>
        <taxon>Pseudomonadota</taxon>
        <taxon>Gammaproteobacteria</taxon>
        <taxon>Cellvibrionales</taxon>
        <taxon>Spongiibacteraceae</taxon>
        <taxon>BD1-7 clade</taxon>
    </lineage>
</organism>
<dbReference type="AlphaFoldDB" id="A0YGK7"/>
<keyword evidence="6" id="KW-0560">Oxidoreductase</keyword>
<dbReference type="eggNOG" id="COG1091">
    <property type="taxonomic scope" value="Bacteria"/>
</dbReference>
<comment type="similarity">
    <text evidence="2 6">Belongs to the dTDP-4-dehydrorhamnose reductase family.</text>
</comment>
<dbReference type="GO" id="GO:0008831">
    <property type="term" value="F:dTDP-4-dehydrorhamnose reductase activity"/>
    <property type="evidence" value="ECO:0007669"/>
    <property type="project" value="UniProtKB-EC"/>
</dbReference>
<dbReference type="OrthoDB" id="9803892at2"/>
<evidence type="ECO:0000313" key="8">
    <source>
        <dbReference type="EMBL" id="EAW30048.1"/>
    </source>
</evidence>
<dbReference type="GO" id="GO:0005829">
    <property type="term" value="C:cytosol"/>
    <property type="evidence" value="ECO:0007669"/>
    <property type="project" value="TreeGrafter"/>
</dbReference>
<comment type="cofactor">
    <cofactor evidence="6">
        <name>Mg(2+)</name>
        <dbReference type="ChEBI" id="CHEBI:18420"/>
    </cofactor>
    <text evidence="6">Binds 1 Mg(2+) ion per monomer.</text>
</comment>
<comment type="function">
    <text evidence="6">Catalyzes the reduction of dTDP-6-deoxy-L-lyxo-4-hexulose to yield dTDP-L-rhamnose.</text>
</comment>
<evidence type="ECO:0000256" key="1">
    <source>
        <dbReference type="ARBA" id="ARBA00004781"/>
    </source>
</evidence>
<evidence type="ECO:0000256" key="2">
    <source>
        <dbReference type="ARBA" id="ARBA00010944"/>
    </source>
</evidence>
<dbReference type="InterPro" id="IPR029903">
    <property type="entry name" value="RmlD-like-bd"/>
</dbReference>
<accession>A0YGK7</accession>
<dbReference type="EC" id="1.1.1.133" evidence="3 6"/>
<dbReference type="Gene3D" id="3.90.25.10">
    <property type="entry name" value="UDP-galactose 4-epimerase, domain 1"/>
    <property type="match status" value="1"/>
</dbReference>
<evidence type="ECO:0000259" key="7">
    <source>
        <dbReference type="Pfam" id="PF04321"/>
    </source>
</evidence>
<dbReference type="PANTHER" id="PTHR10491:SF4">
    <property type="entry name" value="METHIONINE ADENOSYLTRANSFERASE 2 SUBUNIT BETA"/>
    <property type="match status" value="1"/>
</dbReference>